<dbReference type="AlphaFoldDB" id="A0A509EBK1"/>
<name>A0A509EBK1_9HYPH</name>
<gene>
    <name evidence="2" type="ORF">MET9862_02262</name>
</gene>
<dbReference type="SUPFAM" id="SSF55785">
    <property type="entry name" value="PYP-like sensor domain (PAS domain)"/>
    <property type="match status" value="2"/>
</dbReference>
<dbReference type="PROSITE" id="PS50943">
    <property type="entry name" value="HTH_CROC1"/>
    <property type="match status" value="1"/>
</dbReference>
<dbReference type="InterPro" id="IPR010982">
    <property type="entry name" value="Lambda_DNA-bd_dom_sf"/>
</dbReference>
<dbReference type="GO" id="GO:0003677">
    <property type="term" value="F:DNA binding"/>
    <property type="evidence" value="ECO:0007669"/>
    <property type="project" value="InterPro"/>
</dbReference>
<dbReference type="SUPFAM" id="SSF47413">
    <property type="entry name" value="lambda repressor-like DNA-binding domains"/>
    <property type="match status" value="1"/>
</dbReference>
<dbReference type="Gene3D" id="1.10.260.40">
    <property type="entry name" value="lambda repressor-like DNA-binding domains"/>
    <property type="match status" value="1"/>
</dbReference>
<evidence type="ECO:0000313" key="3">
    <source>
        <dbReference type="Proteomes" id="UP000410984"/>
    </source>
</evidence>
<dbReference type="EMBL" id="CABFPH010000027">
    <property type="protein sequence ID" value="VUD71676.1"/>
    <property type="molecule type" value="Genomic_DNA"/>
</dbReference>
<proteinExistence type="predicted"/>
<organism evidence="2 3">
    <name type="scientific">Methylobacterium symbioticum</name>
    <dbReference type="NCBI Taxonomy" id="2584084"/>
    <lineage>
        <taxon>Bacteria</taxon>
        <taxon>Pseudomonadati</taxon>
        <taxon>Pseudomonadota</taxon>
        <taxon>Alphaproteobacteria</taxon>
        <taxon>Hyphomicrobiales</taxon>
        <taxon>Methylobacteriaceae</taxon>
        <taxon>Methylobacterium</taxon>
    </lineage>
</organism>
<protein>
    <recommendedName>
        <fullName evidence="1">HTH cro/C1-type domain-containing protein</fullName>
    </recommendedName>
</protein>
<evidence type="ECO:0000259" key="1">
    <source>
        <dbReference type="PROSITE" id="PS50943"/>
    </source>
</evidence>
<dbReference type="InterPro" id="IPR001387">
    <property type="entry name" value="Cro/C1-type_HTH"/>
</dbReference>
<dbReference type="Gene3D" id="3.30.450.20">
    <property type="entry name" value="PAS domain"/>
    <property type="match status" value="1"/>
</dbReference>
<dbReference type="Proteomes" id="UP000410984">
    <property type="component" value="Unassembled WGS sequence"/>
</dbReference>
<accession>A0A509EBK1</accession>
<reference evidence="2 3" key="1">
    <citation type="submission" date="2019-06" db="EMBL/GenBank/DDBJ databases">
        <authorList>
            <person name="Rodrigo-Torres L."/>
            <person name="Arahal R. D."/>
            <person name="Lucena T."/>
        </authorList>
    </citation>
    <scope>NUCLEOTIDE SEQUENCE [LARGE SCALE GENOMIC DNA]</scope>
    <source>
        <strain evidence="2 3">SB0023/3</strain>
    </source>
</reference>
<keyword evidence="3" id="KW-1185">Reference proteome</keyword>
<feature type="domain" description="HTH cro/C1-type" evidence="1">
    <location>
        <begin position="229"/>
        <end position="258"/>
    </location>
</feature>
<sequence length="296" mass="33326">MLGLNPETTRPSYGLFLSLIHPEDRQGLEPQLLVQGVSSLFRTVRVILPDGAIRTLSLRIEVHLGIDARPIGLRGIALDVSDKESLARFQEIERQRREALYRTSQITTFSLDLDLRYEFPDSVSEVHGLDHDEICLDPFLMVIPEERERFRVHAWETDSRRLNFQGLVHERLTNGDIRHFRIVAAAVWGLEGTYLGRTGLKYPVEKPERAQVSDRLRIALEQSVQGHHLRAARALLDWSMAALAGASGLSLSTVRRLEEDGAPQSDRSRHRAIEALRAGGVRFLSMDDGTVAVARA</sequence>
<dbReference type="InterPro" id="IPR035965">
    <property type="entry name" value="PAS-like_dom_sf"/>
</dbReference>
<evidence type="ECO:0000313" key="2">
    <source>
        <dbReference type="EMBL" id="VUD71676.1"/>
    </source>
</evidence>